<dbReference type="Pfam" id="PF02634">
    <property type="entry name" value="FdhD-NarQ"/>
    <property type="match status" value="1"/>
</dbReference>
<dbReference type="GO" id="GO:0016783">
    <property type="term" value="F:sulfurtransferase activity"/>
    <property type="evidence" value="ECO:0007669"/>
    <property type="project" value="InterPro"/>
</dbReference>
<dbReference type="InterPro" id="IPR016193">
    <property type="entry name" value="Cytidine_deaminase-like"/>
</dbReference>
<organism evidence="4">
    <name type="scientific">Ignisphaera aggregans</name>
    <dbReference type="NCBI Taxonomy" id="334771"/>
    <lineage>
        <taxon>Archaea</taxon>
        <taxon>Thermoproteota</taxon>
        <taxon>Thermoprotei</taxon>
        <taxon>Desulfurococcales</taxon>
        <taxon>Desulfurococcaceae</taxon>
        <taxon>Ignisphaera</taxon>
    </lineage>
</organism>
<gene>
    <name evidence="3" type="ORF">ENT99_03345</name>
    <name evidence="4" type="ORF">ENU64_04000</name>
</gene>
<evidence type="ECO:0008006" key="5">
    <source>
        <dbReference type="Google" id="ProtNLM"/>
    </source>
</evidence>
<dbReference type="PANTHER" id="PTHR30592">
    <property type="entry name" value="FORMATE DEHYDROGENASE"/>
    <property type="match status" value="1"/>
</dbReference>
<keyword evidence="2" id="KW-0501">Molybdenum cofactor biosynthesis</keyword>
<dbReference type="InterPro" id="IPR003786">
    <property type="entry name" value="FdhD"/>
</dbReference>
<dbReference type="Gene3D" id="3.40.140.10">
    <property type="entry name" value="Cytidine Deaminase, domain 2"/>
    <property type="match status" value="1"/>
</dbReference>
<comment type="caution">
    <text evidence="4">The sequence shown here is derived from an EMBL/GenBank/DDBJ whole genome shotgun (WGS) entry which is preliminary data.</text>
</comment>
<dbReference type="SUPFAM" id="SSF53927">
    <property type="entry name" value="Cytidine deaminase-like"/>
    <property type="match status" value="1"/>
</dbReference>
<proteinExistence type="predicted"/>
<protein>
    <recommendedName>
        <fullName evidence="5">Formate dehydrogenase accessory sulfurtransferase FdhD</fullName>
    </recommendedName>
</protein>
<reference evidence="4" key="1">
    <citation type="journal article" date="2020" name="mSystems">
        <title>Genome- and Community-Level Interaction Insights into Carbon Utilization and Element Cycling Functions of Hydrothermarchaeota in Hydrothermal Sediment.</title>
        <authorList>
            <person name="Zhou Z."/>
            <person name="Liu Y."/>
            <person name="Xu W."/>
            <person name="Pan J."/>
            <person name="Luo Z.H."/>
            <person name="Li M."/>
        </authorList>
    </citation>
    <scope>NUCLEOTIDE SEQUENCE [LARGE SCALE GENOMIC DNA]</scope>
    <source>
        <strain evidence="3">SpSt-629</strain>
        <strain evidence="4">SpSt-688</strain>
    </source>
</reference>
<dbReference type="EMBL" id="DTAU01000058">
    <property type="protein sequence ID" value="HFQ78722.1"/>
    <property type="molecule type" value="Genomic_DNA"/>
</dbReference>
<dbReference type="PIRSF" id="PIRSF015626">
    <property type="entry name" value="FdhD"/>
    <property type="match status" value="1"/>
</dbReference>
<dbReference type="PANTHER" id="PTHR30592:SF1">
    <property type="entry name" value="SULFUR CARRIER PROTEIN FDHD"/>
    <property type="match status" value="1"/>
</dbReference>
<accession>A0A7J3MYE4</accession>
<evidence type="ECO:0000313" key="4">
    <source>
        <dbReference type="EMBL" id="HGT98572.1"/>
    </source>
</evidence>
<evidence type="ECO:0000313" key="3">
    <source>
        <dbReference type="EMBL" id="HFQ78722.1"/>
    </source>
</evidence>
<dbReference type="AlphaFoldDB" id="A0A7J3MYE4"/>
<name>A0A7J3MYE4_9CREN</name>
<dbReference type="EMBL" id="DTDH01000123">
    <property type="protein sequence ID" value="HGT98572.1"/>
    <property type="molecule type" value="Genomic_DNA"/>
</dbReference>
<sequence>MVHEVSVNVDVKRIDLDKNIVVDIIDEIANEVIVNIYIQGRLAVSIPTSPYMFLELGLGYALTHGLYVDETRIIVKNLDIMLNGVLKKVMICKDNKNVNKIDAQSVYRLFKEVMNKANLFKRTGCFHVAAIASLDGYILDLVEDISRHCALYKVVGKVFQRGIDFSKSIVIMSSRAASKLIEGIANICIPIAVFRGAPTERAIEIAKRNGITLIAHVRENKMNVYTGFERILLEKT</sequence>
<evidence type="ECO:0000256" key="2">
    <source>
        <dbReference type="ARBA" id="ARBA00023150"/>
    </source>
</evidence>
<keyword evidence="1" id="KW-0963">Cytoplasm</keyword>
<dbReference type="GO" id="GO:0006777">
    <property type="term" value="P:Mo-molybdopterin cofactor biosynthetic process"/>
    <property type="evidence" value="ECO:0007669"/>
    <property type="project" value="UniProtKB-KW"/>
</dbReference>
<evidence type="ECO:0000256" key="1">
    <source>
        <dbReference type="ARBA" id="ARBA00022490"/>
    </source>
</evidence>